<dbReference type="GO" id="GO:0006281">
    <property type="term" value="P:DNA repair"/>
    <property type="evidence" value="ECO:0007669"/>
    <property type="project" value="UniProtKB-KW"/>
</dbReference>
<dbReference type="HOGENOM" id="CLU_018297_3_1_9"/>
<evidence type="ECO:0000313" key="12">
    <source>
        <dbReference type="EMBL" id="ADL13234.1"/>
    </source>
</evidence>
<dbReference type="RefSeq" id="WP_013278679.1">
    <property type="nucleotide sequence ID" value="NC_014378.1"/>
</dbReference>
<keyword evidence="5 9" id="KW-0227">DNA damage</keyword>
<evidence type="ECO:0000256" key="2">
    <source>
        <dbReference type="ARBA" id="ARBA00009441"/>
    </source>
</evidence>
<dbReference type="GO" id="GO:0005524">
    <property type="term" value="F:ATP binding"/>
    <property type="evidence" value="ECO:0007669"/>
    <property type="project" value="UniProtKB-KW"/>
</dbReference>
<dbReference type="GO" id="GO:0043590">
    <property type="term" value="C:bacterial nucleoid"/>
    <property type="evidence" value="ECO:0007669"/>
    <property type="project" value="TreeGrafter"/>
</dbReference>
<dbReference type="Gene3D" id="3.40.50.300">
    <property type="entry name" value="P-loop containing nucleotide triphosphate hydrolases"/>
    <property type="match status" value="2"/>
</dbReference>
<accession>D9QRU3</accession>
<keyword evidence="6" id="KW-0067">ATP-binding</keyword>
<dbReference type="CDD" id="cd03241">
    <property type="entry name" value="ABC_RecN"/>
    <property type="match status" value="2"/>
</dbReference>
<sequence>MLLNLSIYNFALIEELQIDFTGNLNIITGETGAGKSIIVKALQMLLGGRASTDYIRSGQKKAVIEANCSIKNDQPVKNKLEQLGIDYDPTEGIILTREITHNGNNCSRINGRIVTLKVTRELSQYLIEIHSQHEHQALFKSQKQLTLLDDFGGKEISELLKKTEMIYQRLKKKQEEYTALNQNEKEKARRIDLLQFQLDEIEEADLTAGEDEELLAEKRRLSNIEEIAEITGRIYAGLYESGFEETVIIDQLNQFVKELNYISSFDDELESIIEMLEEAVYKLQEAAYQLDDYQHQLEFNPQRLNKIEQRLQLINKLKRKYGDNVNEILDYQAEIQSELDDLLTSEARLEELEEEIVKLKEDYFTVASKLSGLRCKVAEDFAEKIISELEDLAMEKSKFELEVTPMIDSFQEVELNRITSYGIDQVEFLISPNPGEDLKPLAEIASGGELSRTMLAIKKIIAENDEVQTLIFDEVDTGIGGRVADLVAEKLAIIAQNQQVISITHLPQIASMGDTHYHISKNMTDGQTKTEVVQLEDKKRIEELSRMLAGSQLTDATLEHADEMIKLARKKKETILESKIE</sequence>
<gene>
    <name evidence="12" type="ordered locus">Acear_1729</name>
</gene>
<evidence type="ECO:0000256" key="9">
    <source>
        <dbReference type="PIRNR" id="PIRNR003128"/>
    </source>
</evidence>
<dbReference type="eggNOG" id="COG0497">
    <property type="taxonomic scope" value="Bacteria"/>
</dbReference>
<evidence type="ECO:0000256" key="8">
    <source>
        <dbReference type="ARBA" id="ARBA00033408"/>
    </source>
</evidence>
<evidence type="ECO:0000256" key="10">
    <source>
        <dbReference type="SAM" id="Coils"/>
    </source>
</evidence>
<dbReference type="InterPro" id="IPR004604">
    <property type="entry name" value="DNA_recomb/repair_RecN"/>
</dbReference>
<dbReference type="PANTHER" id="PTHR11059:SF0">
    <property type="entry name" value="DNA REPAIR PROTEIN RECN"/>
    <property type="match status" value="1"/>
</dbReference>
<keyword evidence="10" id="KW-0175">Coiled coil</keyword>
<evidence type="ECO:0000256" key="5">
    <source>
        <dbReference type="ARBA" id="ARBA00022763"/>
    </source>
</evidence>
<dbReference type="NCBIfam" id="TIGR00634">
    <property type="entry name" value="recN"/>
    <property type="match status" value="1"/>
</dbReference>
<reference evidence="12 13" key="1">
    <citation type="journal article" date="2010" name="Stand. Genomic Sci.">
        <title>Complete genome sequence of Acetohalobium arabaticum type strain (Z-7288).</title>
        <authorList>
            <person name="Sikorski J."/>
            <person name="Lapidus A."/>
            <person name="Chertkov O."/>
            <person name="Lucas S."/>
            <person name="Copeland A."/>
            <person name="Glavina Del Rio T."/>
            <person name="Nolan M."/>
            <person name="Tice H."/>
            <person name="Cheng J.F."/>
            <person name="Han C."/>
            <person name="Brambilla E."/>
            <person name="Pitluck S."/>
            <person name="Liolios K."/>
            <person name="Ivanova N."/>
            <person name="Mavromatis K."/>
            <person name="Mikhailova N."/>
            <person name="Pati A."/>
            <person name="Bruce D."/>
            <person name="Detter C."/>
            <person name="Tapia R."/>
            <person name="Goodwin L."/>
            <person name="Chen A."/>
            <person name="Palaniappan K."/>
            <person name="Land M."/>
            <person name="Hauser L."/>
            <person name="Chang Y.J."/>
            <person name="Jeffries C.D."/>
            <person name="Rohde M."/>
            <person name="Goker M."/>
            <person name="Spring S."/>
            <person name="Woyke T."/>
            <person name="Bristow J."/>
            <person name="Eisen J.A."/>
            <person name="Markowitz V."/>
            <person name="Hugenholtz P."/>
            <person name="Kyrpides N.C."/>
            <person name="Klenk H.P."/>
        </authorList>
    </citation>
    <scope>NUCLEOTIDE SEQUENCE [LARGE SCALE GENOMIC DNA]</scope>
    <source>
        <strain evidence="13">ATCC 49924 / DSM 5501 / Z-7288</strain>
    </source>
</reference>
<evidence type="ECO:0000313" key="13">
    <source>
        <dbReference type="Proteomes" id="UP000001661"/>
    </source>
</evidence>
<comment type="similarity">
    <text evidence="2 9">Belongs to the RecN family.</text>
</comment>
<evidence type="ECO:0000256" key="3">
    <source>
        <dbReference type="ARBA" id="ARBA00021315"/>
    </source>
</evidence>
<evidence type="ECO:0000256" key="6">
    <source>
        <dbReference type="ARBA" id="ARBA00022840"/>
    </source>
</evidence>
<feature type="coiled-coil region" evidence="10">
    <location>
        <begin position="335"/>
        <end position="402"/>
    </location>
</feature>
<dbReference type="SUPFAM" id="SSF52540">
    <property type="entry name" value="P-loop containing nucleoside triphosphate hydrolases"/>
    <property type="match status" value="2"/>
</dbReference>
<dbReference type="PIRSF" id="PIRSF003128">
    <property type="entry name" value="RecN"/>
    <property type="match status" value="1"/>
</dbReference>
<dbReference type="STRING" id="574087.Acear_1729"/>
<dbReference type="GO" id="GO:0009432">
    <property type="term" value="P:SOS response"/>
    <property type="evidence" value="ECO:0007669"/>
    <property type="project" value="TreeGrafter"/>
</dbReference>
<dbReference type="FunFam" id="3.40.50.300:FF:000356">
    <property type="entry name" value="DNA repair protein RecN"/>
    <property type="match status" value="1"/>
</dbReference>
<dbReference type="PANTHER" id="PTHR11059">
    <property type="entry name" value="DNA REPAIR PROTEIN RECN"/>
    <property type="match status" value="1"/>
</dbReference>
<dbReference type="FunFam" id="3.40.50.300:FF:000319">
    <property type="entry name" value="DNA repair protein RecN"/>
    <property type="match status" value="1"/>
</dbReference>
<dbReference type="KEGG" id="aar:Acear_1729"/>
<evidence type="ECO:0000256" key="7">
    <source>
        <dbReference type="ARBA" id="ARBA00023204"/>
    </source>
</evidence>
<organism evidence="12 13">
    <name type="scientific">Acetohalobium arabaticum (strain ATCC 49924 / DSM 5501 / Z-7288)</name>
    <dbReference type="NCBI Taxonomy" id="574087"/>
    <lineage>
        <taxon>Bacteria</taxon>
        <taxon>Bacillati</taxon>
        <taxon>Bacillota</taxon>
        <taxon>Clostridia</taxon>
        <taxon>Halanaerobiales</taxon>
        <taxon>Halobacteroidaceae</taxon>
        <taxon>Acetohalobium</taxon>
    </lineage>
</organism>
<dbReference type="OrthoDB" id="9806954at2"/>
<dbReference type="InterPro" id="IPR003395">
    <property type="entry name" value="RecF/RecN/SMC_N"/>
</dbReference>
<evidence type="ECO:0000256" key="1">
    <source>
        <dbReference type="ARBA" id="ARBA00003618"/>
    </source>
</evidence>
<dbReference type="GO" id="GO:0006310">
    <property type="term" value="P:DNA recombination"/>
    <property type="evidence" value="ECO:0007669"/>
    <property type="project" value="InterPro"/>
</dbReference>
<keyword evidence="13" id="KW-1185">Reference proteome</keyword>
<protein>
    <recommendedName>
        <fullName evidence="3 9">DNA repair protein RecN</fullName>
    </recommendedName>
    <alternativeName>
        <fullName evidence="8 9">Recombination protein N</fullName>
    </alternativeName>
</protein>
<evidence type="ECO:0000259" key="11">
    <source>
        <dbReference type="Pfam" id="PF02463"/>
    </source>
</evidence>
<dbReference type="AlphaFoldDB" id="D9QRU3"/>
<name>D9QRU3_ACEAZ</name>
<keyword evidence="4" id="KW-0547">Nucleotide-binding</keyword>
<dbReference type="EMBL" id="CP002105">
    <property type="protein sequence ID" value="ADL13234.1"/>
    <property type="molecule type" value="Genomic_DNA"/>
</dbReference>
<keyword evidence="7 9" id="KW-0234">DNA repair</keyword>
<dbReference type="NCBIfam" id="NF008121">
    <property type="entry name" value="PRK10869.1"/>
    <property type="match status" value="1"/>
</dbReference>
<feature type="domain" description="RecF/RecN/SMC N-terminal" evidence="11">
    <location>
        <begin position="2"/>
        <end position="521"/>
    </location>
</feature>
<dbReference type="Proteomes" id="UP000001661">
    <property type="component" value="Chromosome"/>
</dbReference>
<proteinExistence type="inferred from homology"/>
<dbReference type="Pfam" id="PF02463">
    <property type="entry name" value="SMC_N"/>
    <property type="match status" value="1"/>
</dbReference>
<evidence type="ECO:0000256" key="4">
    <source>
        <dbReference type="ARBA" id="ARBA00022741"/>
    </source>
</evidence>
<comment type="function">
    <text evidence="1 9">May be involved in recombinational repair of damaged DNA.</text>
</comment>
<dbReference type="InterPro" id="IPR027417">
    <property type="entry name" value="P-loop_NTPase"/>
</dbReference>